<evidence type="ECO:0000259" key="1">
    <source>
        <dbReference type="SMART" id="SM00460"/>
    </source>
</evidence>
<accession>A0ABQ5Q6H6</accession>
<evidence type="ECO:0000313" key="2">
    <source>
        <dbReference type="EMBL" id="GLH70218.1"/>
    </source>
</evidence>
<proteinExistence type="predicted"/>
<sequence>MRAHPLLSVLLACLTLGAQEAKPRLYRQWIAGEEVGGASKATRREGPDQVVESREWLSLTRMGMTIRQELEETARRRPDGALVFTWRVKLSQEPFEGEAEWFPRTPGILRLKPKHGSPVEKAVPEGAILWPEDLDARLQQAARAGRPVRAVTFSFPTQQWSTVELEPRGRDPLPGFPDAVRFAGREIDGDTQAPLESWISPTEGEVRQKSDLGGLSLLMQRRELPAPATSGISSAGFFEQTLQTLPPHPFLPWLKEVTLRAEGGDPALKEDAQQRRLPDGRWRFVRAAAPSPAEAAEPPVTGTPSAGDAPYLAATPLVPFRDPAFDGLLRRMALPPGLSRWQLAQRVTDFVFTWITDKDFSVGFASALEVCHHPRGDCTEHGVLAVALLRRLGVPARGVTGWVALDGMLGLHFWVEVELGRRWVPVDPTFDQAPASAFRIKLGDSDLADLGSVGWEGAALAFTGLRWIPADRGPRAWGADVRVAGDQVTGPDGLRLRLPGARWTSRDGHLDLHPAQGGSWAVQATVRPGEAQLRGTRHLAGAKTLREGWWEPASRTLWMGLPGRRWLRVEGPGETEAFELLDQMETGSGTAG</sequence>
<gene>
    <name evidence="2" type="ORF">GETHPA_17510</name>
</gene>
<dbReference type="EMBL" id="BSDD01000003">
    <property type="protein sequence ID" value="GLH70218.1"/>
    <property type="molecule type" value="Genomic_DNA"/>
</dbReference>
<feature type="domain" description="Transglutaminase-like" evidence="1">
    <location>
        <begin position="370"/>
        <end position="430"/>
    </location>
</feature>
<dbReference type="Gene3D" id="3.10.620.30">
    <property type="match status" value="1"/>
</dbReference>
<organism evidence="2 3">
    <name type="scientific">Geothrix rubra</name>
    <dbReference type="NCBI Taxonomy" id="2927977"/>
    <lineage>
        <taxon>Bacteria</taxon>
        <taxon>Pseudomonadati</taxon>
        <taxon>Acidobacteriota</taxon>
        <taxon>Holophagae</taxon>
        <taxon>Holophagales</taxon>
        <taxon>Holophagaceae</taxon>
        <taxon>Geothrix</taxon>
    </lineage>
</organism>
<reference evidence="2 3" key="1">
    <citation type="journal article" date="2023" name="Antonie Van Leeuwenhoek">
        <title>Mesoterricola silvestris gen. nov., sp. nov., Mesoterricola sediminis sp. nov., Geothrix oryzae sp. nov., Geothrix edaphica sp. nov., Geothrix rubra sp. nov., and Geothrix limicola sp. nov., six novel members of Acidobacteriota isolated from soils.</title>
        <authorList>
            <person name="Itoh H."/>
            <person name="Sugisawa Y."/>
            <person name="Mise K."/>
            <person name="Xu Z."/>
            <person name="Kuniyasu M."/>
            <person name="Ushijima N."/>
            <person name="Kawano K."/>
            <person name="Kobayashi E."/>
            <person name="Shiratori Y."/>
            <person name="Masuda Y."/>
            <person name="Senoo K."/>
        </authorList>
    </citation>
    <scope>NUCLEOTIDE SEQUENCE [LARGE SCALE GENOMIC DNA]</scope>
    <source>
        <strain evidence="2 3">Red803</strain>
    </source>
</reference>
<dbReference type="Pfam" id="PF01841">
    <property type="entry name" value="Transglut_core"/>
    <property type="match status" value="1"/>
</dbReference>
<evidence type="ECO:0000313" key="3">
    <source>
        <dbReference type="Proteomes" id="UP001165089"/>
    </source>
</evidence>
<protein>
    <recommendedName>
        <fullName evidence="1">Transglutaminase-like domain-containing protein</fullName>
    </recommendedName>
</protein>
<dbReference type="SUPFAM" id="SSF54001">
    <property type="entry name" value="Cysteine proteinases"/>
    <property type="match status" value="1"/>
</dbReference>
<dbReference type="PANTHER" id="PTHR33490">
    <property type="entry name" value="BLR5614 PROTEIN-RELATED"/>
    <property type="match status" value="1"/>
</dbReference>
<dbReference type="Proteomes" id="UP001165089">
    <property type="component" value="Unassembled WGS sequence"/>
</dbReference>
<name>A0ABQ5Q6H6_9BACT</name>
<dbReference type="InterPro" id="IPR002931">
    <property type="entry name" value="Transglutaminase-like"/>
</dbReference>
<dbReference type="InterPro" id="IPR038765">
    <property type="entry name" value="Papain-like_cys_pep_sf"/>
</dbReference>
<keyword evidence="3" id="KW-1185">Reference proteome</keyword>
<comment type="caution">
    <text evidence="2">The sequence shown here is derived from an EMBL/GenBank/DDBJ whole genome shotgun (WGS) entry which is preliminary data.</text>
</comment>
<dbReference type="PANTHER" id="PTHR33490:SF3">
    <property type="entry name" value="CONSERVED INTEGRAL MEMBRANE PROTEIN"/>
    <property type="match status" value="1"/>
</dbReference>
<dbReference type="RefSeq" id="WP_285724731.1">
    <property type="nucleotide sequence ID" value="NZ_BSDD01000003.1"/>
</dbReference>
<dbReference type="SMART" id="SM00460">
    <property type="entry name" value="TGc"/>
    <property type="match status" value="1"/>
</dbReference>